<reference evidence="2 3" key="1">
    <citation type="submission" date="2016-10" db="EMBL/GenBank/DDBJ databases">
        <authorList>
            <person name="de Groot N.N."/>
        </authorList>
    </citation>
    <scope>NUCLEOTIDE SEQUENCE [LARGE SCALE GENOMIC DNA]</scope>
    <source>
        <strain evidence="2 3">S3b</strain>
    </source>
</reference>
<dbReference type="Pfam" id="PF00248">
    <property type="entry name" value="Aldo_ket_red"/>
    <property type="match status" value="1"/>
</dbReference>
<dbReference type="PANTHER" id="PTHR43364:SF1">
    <property type="entry name" value="OXIDOREDUCTASE YDHF"/>
    <property type="match status" value="1"/>
</dbReference>
<dbReference type="Gene3D" id="3.20.20.100">
    <property type="entry name" value="NADP-dependent oxidoreductase domain"/>
    <property type="match status" value="1"/>
</dbReference>
<evidence type="ECO:0000313" key="2">
    <source>
        <dbReference type="EMBL" id="SDW60100.1"/>
    </source>
</evidence>
<proteinExistence type="predicted"/>
<gene>
    <name evidence="2" type="ORF">SAMN04487759_12512</name>
</gene>
<evidence type="ECO:0000313" key="3">
    <source>
        <dbReference type="Proteomes" id="UP000182429"/>
    </source>
</evidence>
<dbReference type="AlphaFoldDB" id="A0A1H2UVE2"/>
<dbReference type="InterPro" id="IPR036812">
    <property type="entry name" value="NAD(P)_OxRdtase_dom_sf"/>
</dbReference>
<protein>
    <submittedName>
        <fullName evidence="2">Aldo/keto reductase family protein</fullName>
    </submittedName>
</protein>
<dbReference type="PANTHER" id="PTHR43364">
    <property type="entry name" value="NADH-SPECIFIC METHYLGLYOXAL REDUCTASE-RELATED"/>
    <property type="match status" value="1"/>
</dbReference>
<dbReference type="OrthoDB" id="9804790at2"/>
<dbReference type="eggNOG" id="COG4989">
    <property type="taxonomic scope" value="Bacteria"/>
</dbReference>
<dbReference type="InterPro" id="IPR023210">
    <property type="entry name" value="NADP_OxRdtase_dom"/>
</dbReference>
<dbReference type="RefSeq" id="WP_074686763.1">
    <property type="nucleotide sequence ID" value="NZ_FNNF01000025.1"/>
</dbReference>
<feature type="domain" description="NADP-dependent oxidoreductase" evidence="1">
    <location>
        <begin position="27"/>
        <end position="78"/>
    </location>
</feature>
<dbReference type="SUPFAM" id="SSF51430">
    <property type="entry name" value="NAD(P)-linked oxidoreductase"/>
    <property type="match status" value="1"/>
</dbReference>
<organism evidence="2 3">
    <name type="scientific">Kandleria vitulina</name>
    <dbReference type="NCBI Taxonomy" id="1630"/>
    <lineage>
        <taxon>Bacteria</taxon>
        <taxon>Bacillati</taxon>
        <taxon>Bacillota</taxon>
        <taxon>Erysipelotrichia</taxon>
        <taxon>Erysipelotrichales</taxon>
        <taxon>Coprobacillaceae</taxon>
        <taxon>Kandleria</taxon>
    </lineage>
</organism>
<sequence>MKYFELSHTDLNVSQIALGCMRISEMQLEEVAQALNQLIDEGKVRYIGVSNHTPGEIELLQSYLADPLIINQLQLSIVHSYLIDSSMTLNMSTPYSIERSFRKKKSNEISREIFIAFSFAYNLQ</sequence>
<dbReference type="EMBL" id="FNNF01000025">
    <property type="protein sequence ID" value="SDW60100.1"/>
    <property type="molecule type" value="Genomic_DNA"/>
</dbReference>
<evidence type="ECO:0000259" key="1">
    <source>
        <dbReference type="Pfam" id="PF00248"/>
    </source>
</evidence>
<name>A0A1H2UVE2_9FIRM</name>
<accession>A0A1H2UVE2</accession>
<dbReference type="GO" id="GO:0005829">
    <property type="term" value="C:cytosol"/>
    <property type="evidence" value="ECO:0007669"/>
    <property type="project" value="TreeGrafter"/>
</dbReference>
<dbReference type="InterPro" id="IPR050523">
    <property type="entry name" value="AKR_Detox_Biosynth"/>
</dbReference>
<dbReference type="Proteomes" id="UP000182429">
    <property type="component" value="Unassembled WGS sequence"/>
</dbReference>